<dbReference type="PRINTS" id="PR00762">
    <property type="entry name" value="CLCHANNEL"/>
</dbReference>
<dbReference type="CDD" id="cd01034">
    <property type="entry name" value="EriC_like"/>
    <property type="match status" value="1"/>
</dbReference>
<keyword evidence="3 10" id="KW-0812">Transmembrane</keyword>
<dbReference type="PANTHER" id="PTHR43427">
    <property type="entry name" value="CHLORIDE CHANNEL PROTEIN CLC-E"/>
    <property type="match status" value="1"/>
</dbReference>
<dbReference type="STRING" id="260084.SAMN02927928_2065"/>
<protein>
    <submittedName>
        <fullName evidence="11">H+/Cl-antiporter ClcA</fullName>
    </submittedName>
</protein>
<gene>
    <name evidence="11" type="ORF">SAMN02927928_2065</name>
</gene>
<feature type="transmembrane region" description="Helical" evidence="10">
    <location>
        <begin position="357"/>
        <end position="378"/>
    </location>
</feature>
<name>A0A1G4RMA3_9CAUL</name>
<keyword evidence="5" id="KW-0406">Ion transport</keyword>
<keyword evidence="4 10" id="KW-1133">Transmembrane helix</keyword>
<dbReference type="Proteomes" id="UP000199150">
    <property type="component" value="Unassembled WGS sequence"/>
</dbReference>
<evidence type="ECO:0000313" key="11">
    <source>
        <dbReference type="EMBL" id="SCW57916.1"/>
    </source>
</evidence>
<dbReference type="Gene3D" id="1.10.3080.10">
    <property type="entry name" value="Clc chloride channel"/>
    <property type="match status" value="1"/>
</dbReference>
<evidence type="ECO:0000256" key="8">
    <source>
        <dbReference type="ARBA" id="ARBA00023214"/>
    </source>
</evidence>
<dbReference type="AlphaFoldDB" id="A0A1G4RMA3"/>
<evidence type="ECO:0000256" key="9">
    <source>
        <dbReference type="ARBA" id="ARBA00023303"/>
    </source>
</evidence>
<evidence type="ECO:0000256" key="6">
    <source>
        <dbReference type="ARBA" id="ARBA00023136"/>
    </source>
</evidence>
<feature type="transmembrane region" description="Helical" evidence="10">
    <location>
        <begin position="161"/>
        <end position="186"/>
    </location>
</feature>
<feature type="transmembrane region" description="Helical" evidence="10">
    <location>
        <begin position="322"/>
        <end position="345"/>
    </location>
</feature>
<dbReference type="RefSeq" id="WP_090647248.1">
    <property type="nucleotide sequence ID" value="NZ_CBCRYE010000006.1"/>
</dbReference>
<proteinExistence type="predicted"/>
<keyword evidence="12" id="KW-1185">Reference proteome</keyword>
<dbReference type="GO" id="GO:0005254">
    <property type="term" value="F:chloride channel activity"/>
    <property type="evidence" value="ECO:0007669"/>
    <property type="project" value="UniProtKB-KW"/>
</dbReference>
<feature type="transmembrane region" description="Helical" evidence="10">
    <location>
        <begin position="198"/>
        <end position="216"/>
    </location>
</feature>
<evidence type="ECO:0000256" key="1">
    <source>
        <dbReference type="ARBA" id="ARBA00004141"/>
    </source>
</evidence>
<feature type="transmembrane region" description="Helical" evidence="10">
    <location>
        <begin position="57"/>
        <end position="77"/>
    </location>
</feature>
<feature type="transmembrane region" description="Helical" evidence="10">
    <location>
        <begin position="278"/>
        <end position="302"/>
    </location>
</feature>
<keyword evidence="7" id="KW-0869">Chloride channel</keyword>
<feature type="transmembrane region" description="Helical" evidence="10">
    <location>
        <begin position="25"/>
        <end position="45"/>
    </location>
</feature>
<dbReference type="InterPro" id="IPR050368">
    <property type="entry name" value="ClC-type_chloride_channel"/>
</dbReference>
<dbReference type="GO" id="GO:0034707">
    <property type="term" value="C:chloride channel complex"/>
    <property type="evidence" value="ECO:0007669"/>
    <property type="project" value="UniProtKB-KW"/>
</dbReference>
<dbReference type="Pfam" id="PF00654">
    <property type="entry name" value="Voltage_CLC"/>
    <property type="match status" value="1"/>
</dbReference>
<dbReference type="InterPro" id="IPR001807">
    <property type="entry name" value="ClC"/>
</dbReference>
<keyword evidence="9" id="KW-0407">Ion channel</keyword>
<dbReference type="OrthoDB" id="9767361at2"/>
<dbReference type="PANTHER" id="PTHR43427:SF6">
    <property type="entry name" value="CHLORIDE CHANNEL PROTEIN CLC-E"/>
    <property type="match status" value="1"/>
</dbReference>
<evidence type="ECO:0000256" key="2">
    <source>
        <dbReference type="ARBA" id="ARBA00022448"/>
    </source>
</evidence>
<evidence type="ECO:0000313" key="12">
    <source>
        <dbReference type="Proteomes" id="UP000199150"/>
    </source>
</evidence>
<sequence>MAKDLRRLRPIISRWMSLRHWRSQLVFWSGGLLVGVVAVFVAVICDRAQDIFRMARGFYWWIPLILTPLGFAASAWATRRWFTGTQGSGIPQVIAATEIVRHHPDALDRLVSIRIIIGKTLLLFFGLLCGASIGREGPTVQIGASVMRLAGKVGRIGNESALLLAGGAAGVAAAFNTPLAGIVFAIEELGKSFEQRTSGTVIFTVMLAGIASLGLLGDYTYFGRNTTHIMGWQDAVAVLVCGIGGGLIGGGFSRALVFGTKRLGSVFNGALAKRPVMFAALCGLLVAIIGVSTGGTIFGTGYTEAKALLTGGGHISHGYGVLKVLGTLLSCVSGIPGGIFAPSLAAGAGLGADLQMLVPMVPVATMALLGMVGYFSGVVQSPLTSFVIVLEMTNDHDMVIPLMATSLLAYGVSKLVCPRPLYHSLSQGFVKQERELRGETAKKG</sequence>
<organism evidence="11 12">
    <name type="scientific">Asticcacaulis taihuensis</name>
    <dbReference type="NCBI Taxonomy" id="260084"/>
    <lineage>
        <taxon>Bacteria</taxon>
        <taxon>Pseudomonadati</taxon>
        <taxon>Pseudomonadota</taxon>
        <taxon>Alphaproteobacteria</taxon>
        <taxon>Caulobacterales</taxon>
        <taxon>Caulobacteraceae</taxon>
        <taxon>Asticcacaulis</taxon>
    </lineage>
</organism>
<accession>A0A1G4RMA3</accession>
<keyword evidence="8" id="KW-0868">Chloride</keyword>
<dbReference type="EMBL" id="FMTS01000002">
    <property type="protein sequence ID" value="SCW57916.1"/>
    <property type="molecule type" value="Genomic_DNA"/>
</dbReference>
<evidence type="ECO:0000256" key="4">
    <source>
        <dbReference type="ARBA" id="ARBA00022989"/>
    </source>
</evidence>
<evidence type="ECO:0000256" key="3">
    <source>
        <dbReference type="ARBA" id="ARBA00022692"/>
    </source>
</evidence>
<evidence type="ECO:0000256" key="7">
    <source>
        <dbReference type="ARBA" id="ARBA00023173"/>
    </source>
</evidence>
<evidence type="ECO:0000256" key="10">
    <source>
        <dbReference type="SAM" id="Phobius"/>
    </source>
</evidence>
<dbReference type="SUPFAM" id="SSF81340">
    <property type="entry name" value="Clc chloride channel"/>
    <property type="match status" value="1"/>
</dbReference>
<keyword evidence="2" id="KW-0813">Transport</keyword>
<evidence type="ECO:0000256" key="5">
    <source>
        <dbReference type="ARBA" id="ARBA00023065"/>
    </source>
</evidence>
<feature type="transmembrane region" description="Helical" evidence="10">
    <location>
        <begin position="236"/>
        <end position="257"/>
    </location>
</feature>
<comment type="subcellular location">
    <subcellularLocation>
        <location evidence="1">Membrane</location>
        <topology evidence="1">Multi-pass membrane protein</topology>
    </subcellularLocation>
</comment>
<reference evidence="12" key="1">
    <citation type="submission" date="2016-10" db="EMBL/GenBank/DDBJ databases">
        <authorList>
            <person name="Varghese N."/>
            <person name="Submissions S."/>
        </authorList>
    </citation>
    <scope>NUCLEOTIDE SEQUENCE [LARGE SCALE GENOMIC DNA]</scope>
    <source>
        <strain evidence="12">CGMCC 1.3431</strain>
    </source>
</reference>
<dbReference type="InterPro" id="IPR014743">
    <property type="entry name" value="Cl-channel_core"/>
</dbReference>
<keyword evidence="6 10" id="KW-0472">Membrane</keyword>